<reference evidence="1 2" key="1">
    <citation type="submission" date="2021-06" db="EMBL/GenBank/DDBJ databases">
        <title>Ulceroglandular infection and bacteremia caused by Francisella salimarina in an immunocompromised patient, France.</title>
        <authorList>
            <person name="Hennebique A."/>
            <person name="Caspar Y."/>
            <person name="Maurin M."/>
            <person name="Boisset S."/>
            <person name="Pelloux I."/>
            <person name="Gallego-Hernanz M.P."/>
            <person name="Burucoa C."/>
            <person name="Cazenave-Roblot F."/>
            <person name="Plouzeau C."/>
            <person name="Rammaert B."/>
        </authorList>
    </citation>
    <scope>NUCLEOTIDE SEQUENCE [LARGE SCALE GENOMIC DNA]</scope>
    <source>
        <strain evidence="1 2">CHUGA-F75</strain>
    </source>
</reference>
<sequence>MQKSHKVNRYFFSKCGAGNRDFKKYVLDSNSPSIFINYEVESKDRESFLAKNSAKSQGKYFFECSDNLDTSFIISIYEQKIYIMKPISEVQFAYNEDVKGYLKHLPIKIMEELELAKIPSILAGIMCNRHYSSGTFREIKNFGNIQAIKKILGQDIDKSCYNYLDCLGSVEFETLIAKIFEEKGFYVPAYRGGYIKDYDLIAKNISNNVISIFDKKIKPNDFLYIQVKLKTNKLCGEDQKNILNISLYDHKKILKELQSLKNTYEWLKRALSWIEK</sequence>
<evidence type="ECO:0000313" key="1">
    <source>
        <dbReference type="EMBL" id="QWU99332.1"/>
    </source>
</evidence>
<evidence type="ECO:0000313" key="2">
    <source>
        <dbReference type="Proteomes" id="UP000683421"/>
    </source>
</evidence>
<dbReference type="RefSeq" id="WP_216692190.1">
    <property type="nucleotide sequence ID" value="NZ_CP076680.1"/>
</dbReference>
<accession>A0AAJ4NP49</accession>
<protein>
    <submittedName>
        <fullName evidence="1">Uncharacterized protein</fullName>
    </submittedName>
</protein>
<gene>
    <name evidence="1" type="ORF">KQR59_00165</name>
</gene>
<dbReference type="EMBL" id="CP076680">
    <property type="protein sequence ID" value="QWU99332.1"/>
    <property type="molecule type" value="Genomic_DNA"/>
</dbReference>
<dbReference type="AlphaFoldDB" id="A0AAJ4NP49"/>
<organism evidence="1 2">
    <name type="scientific">Francisella salimarina</name>
    <dbReference type="NCBI Taxonomy" id="2599927"/>
    <lineage>
        <taxon>Bacteria</taxon>
        <taxon>Pseudomonadati</taxon>
        <taxon>Pseudomonadota</taxon>
        <taxon>Gammaproteobacteria</taxon>
        <taxon>Thiotrichales</taxon>
        <taxon>Francisellaceae</taxon>
        <taxon>Francisella</taxon>
    </lineage>
</organism>
<dbReference type="Proteomes" id="UP000683421">
    <property type="component" value="Chromosome"/>
</dbReference>
<dbReference type="KEGG" id="fsr:KQR59_00165"/>
<proteinExistence type="predicted"/>
<keyword evidence="2" id="KW-1185">Reference proteome</keyword>
<name>A0AAJ4NP49_9GAMM</name>